<gene>
    <name evidence="2" type="ORF">KEM10_04145</name>
</gene>
<dbReference type="SUPFAM" id="SSF63825">
    <property type="entry name" value="YWTD domain"/>
    <property type="match status" value="1"/>
</dbReference>
<comment type="caution">
    <text evidence="2">The sequence shown here is derived from an EMBL/GenBank/DDBJ whole genome shotgun (WGS) entry which is preliminary data.</text>
</comment>
<keyword evidence="1" id="KW-0732">Signal</keyword>
<dbReference type="EMBL" id="JAGUCO010000002">
    <property type="protein sequence ID" value="MBS2097458.1"/>
    <property type="molecule type" value="Genomic_DNA"/>
</dbReference>
<feature type="chain" id="PRO_5046582924" description="6-bladed beta-propeller" evidence="1">
    <location>
        <begin position="20"/>
        <end position="426"/>
    </location>
</feature>
<evidence type="ECO:0008006" key="4">
    <source>
        <dbReference type="Google" id="ProtNLM"/>
    </source>
</evidence>
<name>A0ABS5JRD7_9BACT</name>
<reference evidence="2 3" key="1">
    <citation type="journal article" date="2015" name="Int. J. Syst. Evol. Microbiol.">
        <title>Carboxylicivirga linearis sp. nov., isolated from a sea cucumber culture pond.</title>
        <authorList>
            <person name="Wang F.Q."/>
            <person name="Zhou Y.X."/>
            <person name="Lin X.Z."/>
            <person name="Chen G.J."/>
            <person name="Du Z.J."/>
        </authorList>
    </citation>
    <scope>NUCLEOTIDE SEQUENCE [LARGE SCALE GENOMIC DNA]</scope>
    <source>
        <strain evidence="2 3">FB218</strain>
    </source>
</reference>
<evidence type="ECO:0000256" key="1">
    <source>
        <dbReference type="SAM" id="SignalP"/>
    </source>
</evidence>
<accession>A0ABS5JRD7</accession>
<dbReference type="Proteomes" id="UP000708576">
    <property type="component" value="Unassembled WGS sequence"/>
</dbReference>
<feature type="signal peptide" evidence="1">
    <location>
        <begin position="1"/>
        <end position="19"/>
    </location>
</feature>
<evidence type="ECO:0000313" key="2">
    <source>
        <dbReference type="EMBL" id="MBS2097458.1"/>
    </source>
</evidence>
<organism evidence="2 3">
    <name type="scientific">Carboxylicivirga linearis</name>
    <dbReference type="NCBI Taxonomy" id="1628157"/>
    <lineage>
        <taxon>Bacteria</taxon>
        <taxon>Pseudomonadati</taxon>
        <taxon>Bacteroidota</taxon>
        <taxon>Bacteroidia</taxon>
        <taxon>Marinilabiliales</taxon>
        <taxon>Marinilabiliaceae</taxon>
        <taxon>Carboxylicivirga</taxon>
    </lineage>
</organism>
<evidence type="ECO:0000313" key="3">
    <source>
        <dbReference type="Proteomes" id="UP000708576"/>
    </source>
</evidence>
<dbReference type="RefSeq" id="WP_212213891.1">
    <property type="nucleotide sequence ID" value="NZ_JAGUCO010000002.1"/>
</dbReference>
<proteinExistence type="predicted"/>
<sequence length="426" mass="48947">MTRLIITLCMSVLMMSIQAQSLLDLYKKGNVKLVPDTEYAVGNDWNTVFETYNDTLYGKWMGNRKSIKVLPDGSVVVNHAYHNYYSKFSPKGTFQKEFKVIGQSGKSFKKTQAISGIINENTFFTGLDNLGNMLCFDFDGNYKKTLKLDYMSRQEIALPNGKIAVVGWVIWAEKFRDFVAIVDYETNEEKVIWEHYTDRCNEEEHCKLFHYSYQFEKGGSFSFRTMPFSNALGLSSPPEIACVNNQLVLAMPGSGDIKVFSLEGELQDTYKINWTKNYLTIEEQKEIQQKAIDGYQSMDHSMSKAWSSEKEQEDAIQGLISQMKADLDKITDPLPKPTFSTILKDSDDNLLFFEFPEEENKNIFNVWIYQRDGSFVCKSSLVCDDYNLQINPSKLVFHNGYLYGLQTKKDVDGIPLRLVRFKLASE</sequence>
<protein>
    <recommendedName>
        <fullName evidence="4">6-bladed beta-propeller</fullName>
    </recommendedName>
</protein>
<keyword evidence="3" id="KW-1185">Reference proteome</keyword>